<keyword evidence="1" id="KW-0805">Transcription regulation</keyword>
<feature type="domain" description="HTH tetR-type" evidence="5">
    <location>
        <begin position="19"/>
        <end position="79"/>
    </location>
</feature>
<evidence type="ECO:0000313" key="6">
    <source>
        <dbReference type="EMBL" id="GCE30984.1"/>
    </source>
</evidence>
<evidence type="ECO:0000256" key="4">
    <source>
        <dbReference type="PROSITE-ProRule" id="PRU00335"/>
    </source>
</evidence>
<dbReference type="AlphaFoldDB" id="A0A402BHU6"/>
<dbReference type="Pfam" id="PF13305">
    <property type="entry name" value="TetR_C_33"/>
    <property type="match status" value="1"/>
</dbReference>
<dbReference type="InterPro" id="IPR036271">
    <property type="entry name" value="Tet_transcr_reg_TetR-rel_C_sf"/>
</dbReference>
<dbReference type="GO" id="GO:0003700">
    <property type="term" value="F:DNA-binding transcription factor activity"/>
    <property type="evidence" value="ECO:0007669"/>
    <property type="project" value="TreeGrafter"/>
</dbReference>
<evidence type="ECO:0000256" key="1">
    <source>
        <dbReference type="ARBA" id="ARBA00023015"/>
    </source>
</evidence>
<reference evidence="7" key="1">
    <citation type="submission" date="2018-12" db="EMBL/GenBank/DDBJ databases">
        <title>Tengunoibacter tsumagoiensis gen. nov., sp. nov., Dictyobacter kobayashii sp. nov., D. alpinus sp. nov., and D. joshuensis sp. nov. and description of Dictyobacteraceae fam. nov. within the order Ktedonobacterales isolated from Tengu-no-mugimeshi.</title>
        <authorList>
            <person name="Wang C.M."/>
            <person name="Zheng Y."/>
            <person name="Sakai Y."/>
            <person name="Toyoda A."/>
            <person name="Minakuchi Y."/>
            <person name="Abe K."/>
            <person name="Yokota A."/>
            <person name="Yabe S."/>
        </authorList>
    </citation>
    <scope>NUCLEOTIDE SEQUENCE [LARGE SCALE GENOMIC DNA]</scope>
    <source>
        <strain evidence="7">Uno16</strain>
    </source>
</reference>
<feature type="DNA-binding region" description="H-T-H motif" evidence="4">
    <location>
        <begin position="42"/>
        <end position="61"/>
    </location>
</feature>
<dbReference type="InterPro" id="IPR050109">
    <property type="entry name" value="HTH-type_TetR-like_transc_reg"/>
</dbReference>
<dbReference type="PROSITE" id="PS50977">
    <property type="entry name" value="HTH_TETR_2"/>
    <property type="match status" value="1"/>
</dbReference>
<organism evidence="6 7">
    <name type="scientific">Dictyobacter alpinus</name>
    <dbReference type="NCBI Taxonomy" id="2014873"/>
    <lineage>
        <taxon>Bacteria</taxon>
        <taxon>Bacillati</taxon>
        <taxon>Chloroflexota</taxon>
        <taxon>Ktedonobacteria</taxon>
        <taxon>Ktedonobacterales</taxon>
        <taxon>Dictyobacteraceae</taxon>
        <taxon>Dictyobacter</taxon>
    </lineage>
</organism>
<dbReference type="PRINTS" id="PR00455">
    <property type="entry name" value="HTHTETR"/>
</dbReference>
<dbReference type="OrthoDB" id="71867at2"/>
<keyword evidence="2 4" id="KW-0238">DNA-binding</keyword>
<keyword evidence="7" id="KW-1185">Reference proteome</keyword>
<keyword evidence="3" id="KW-0804">Transcription</keyword>
<dbReference type="InterPro" id="IPR009057">
    <property type="entry name" value="Homeodomain-like_sf"/>
</dbReference>
<dbReference type="InterPro" id="IPR001647">
    <property type="entry name" value="HTH_TetR"/>
</dbReference>
<dbReference type="EMBL" id="BIFT01000002">
    <property type="protein sequence ID" value="GCE30984.1"/>
    <property type="molecule type" value="Genomic_DNA"/>
</dbReference>
<dbReference type="Pfam" id="PF00440">
    <property type="entry name" value="TetR_N"/>
    <property type="match status" value="1"/>
</dbReference>
<dbReference type="SUPFAM" id="SSF48498">
    <property type="entry name" value="Tetracyclin repressor-like, C-terminal domain"/>
    <property type="match status" value="1"/>
</dbReference>
<name>A0A402BHU6_9CHLR</name>
<protein>
    <recommendedName>
        <fullName evidence="5">HTH tetR-type domain-containing protein</fullName>
    </recommendedName>
</protein>
<gene>
    <name evidence="6" type="ORF">KDA_64680</name>
</gene>
<evidence type="ECO:0000313" key="7">
    <source>
        <dbReference type="Proteomes" id="UP000287171"/>
    </source>
</evidence>
<dbReference type="PANTHER" id="PTHR30055">
    <property type="entry name" value="HTH-TYPE TRANSCRIPTIONAL REGULATOR RUTR"/>
    <property type="match status" value="1"/>
</dbReference>
<dbReference type="SUPFAM" id="SSF46689">
    <property type="entry name" value="Homeodomain-like"/>
    <property type="match status" value="1"/>
</dbReference>
<dbReference type="RefSeq" id="WP_126631005.1">
    <property type="nucleotide sequence ID" value="NZ_BIFT01000002.1"/>
</dbReference>
<dbReference type="InterPro" id="IPR025996">
    <property type="entry name" value="MT1864/Rv1816-like_C"/>
</dbReference>
<evidence type="ECO:0000256" key="3">
    <source>
        <dbReference type="ARBA" id="ARBA00023163"/>
    </source>
</evidence>
<dbReference type="Gene3D" id="1.10.357.10">
    <property type="entry name" value="Tetracycline Repressor, domain 2"/>
    <property type="match status" value="1"/>
</dbReference>
<sequence length="224" mass="25657">MKEKKSILSPKERRQRNREEMEHAILEAARQVMREEGVAALNLQEVARRVGVRAPSLYEYFPGKMALYDALFRMGVRLYAQYMNRLTEGTDEFWGRAQAGLENYMRFAQEYPELYQLVQERPVPGFVPSEESMEESRRLLTMTDTIIEKGIERESLALGITVPEARDLFLALMHGLTALHMANEPELPVGSGRFGSLLPAALALFHAAWEPEPSKIDDEQKEKK</sequence>
<evidence type="ECO:0000256" key="2">
    <source>
        <dbReference type="ARBA" id="ARBA00023125"/>
    </source>
</evidence>
<dbReference type="Proteomes" id="UP000287171">
    <property type="component" value="Unassembled WGS sequence"/>
</dbReference>
<comment type="caution">
    <text evidence="6">The sequence shown here is derived from an EMBL/GenBank/DDBJ whole genome shotgun (WGS) entry which is preliminary data.</text>
</comment>
<evidence type="ECO:0000259" key="5">
    <source>
        <dbReference type="PROSITE" id="PS50977"/>
    </source>
</evidence>
<dbReference type="GO" id="GO:0000976">
    <property type="term" value="F:transcription cis-regulatory region binding"/>
    <property type="evidence" value="ECO:0007669"/>
    <property type="project" value="TreeGrafter"/>
</dbReference>
<proteinExistence type="predicted"/>
<dbReference type="PANTHER" id="PTHR30055:SF234">
    <property type="entry name" value="HTH-TYPE TRANSCRIPTIONAL REGULATOR BETI"/>
    <property type="match status" value="1"/>
</dbReference>
<accession>A0A402BHU6</accession>